<evidence type="ECO:0000259" key="2">
    <source>
        <dbReference type="PROSITE" id="PS51677"/>
    </source>
</evidence>
<protein>
    <submittedName>
        <fullName evidence="3">Polysaccharide deacetylase family protein</fullName>
    </submittedName>
</protein>
<organism evidence="3 4">
    <name type="scientific">Yanshouia hominis</name>
    <dbReference type="NCBI Taxonomy" id="2763673"/>
    <lineage>
        <taxon>Bacteria</taxon>
        <taxon>Bacillati</taxon>
        <taxon>Bacillota</taxon>
        <taxon>Clostridia</taxon>
        <taxon>Eubacteriales</taxon>
        <taxon>Oscillospiraceae</taxon>
        <taxon>Yanshouia</taxon>
    </lineage>
</organism>
<accession>A0ABR7NL84</accession>
<evidence type="ECO:0000256" key="1">
    <source>
        <dbReference type="ARBA" id="ARBA00022729"/>
    </source>
</evidence>
<keyword evidence="4" id="KW-1185">Reference proteome</keyword>
<dbReference type="RefSeq" id="WP_262399935.1">
    <property type="nucleotide sequence ID" value="NZ_JACRTB010000011.1"/>
</dbReference>
<dbReference type="SUPFAM" id="SSF88713">
    <property type="entry name" value="Glycoside hydrolase/deacetylase"/>
    <property type="match status" value="1"/>
</dbReference>
<evidence type="ECO:0000313" key="4">
    <source>
        <dbReference type="Proteomes" id="UP000658131"/>
    </source>
</evidence>
<dbReference type="PANTHER" id="PTHR34216">
    <property type="match status" value="1"/>
</dbReference>
<dbReference type="InterPro" id="IPR011330">
    <property type="entry name" value="Glyco_hydro/deAcase_b/a-brl"/>
</dbReference>
<dbReference type="InterPro" id="IPR002509">
    <property type="entry name" value="NODB_dom"/>
</dbReference>
<evidence type="ECO:0000313" key="3">
    <source>
        <dbReference type="EMBL" id="MBC8576403.1"/>
    </source>
</evidence>
<reference evidence="3 4" key="1">
    <citation type="submission" date="2020-08" db="EMBL/GenBank/DDBJ databases">
        <title>Genome public.</title>
        <authorList>
            <person name="Liu C."/>
            <person name="Sun Q."/>
        </authorList>
    </citation>
    <scope>NUCLEOTIDE SEQUENCE [LARGE SCALE GENOMIC DNA]</scope>
    <source>
        <strain evidence="3 4">BX1</strain>
    </source>
</reference>
<dbReference type="CDD" id="cd10918">
    <property type="entry name" value="CE4_NodB_like_5s_6s"/>
    <property type="match status" value="1"/>
</dbReference>
<dbReference type="PROSITE" id="PS51677">
    <property type="entry name" value="NODB"/>
    <property type="match status" value="1"/>
</dbReference>
<keyword evidence="1" id="KW-0732">Signal</keyword>
<gene>
    <name evidence="3" type="ORF">H8717_08300</name>
</gene>
<comment type="caution">
    <text evidence="3">The sequence shown here is derived from an EMBL/GenBank/DDBJ whole genome shotgun (WGS) entry which is preliminary data.</text>
</comment>
<dbReference type="EMBL" id="JACRTB010000011">
    <property type="protein sequence ID" value="MBC8576403.1"/>
    <property type="molecule type" value="Genomic_DNA"/>
</dbReference>
<sequence>MRRPRPFACVALGIRGAAVFLLAALLISASTKLPDPLAAGSQGTELPILMYHSVLRDEKRSGKYIVSPHTIEEDLAYLSGHGYTAILPAELAGIVNRGGRLPEKPVIISLDDGYLNNLTYVLPLLEQYDMKAVIAVVGSYSEKFSEKPDPNPAYAHLTWADITLLADSGRIEIANHSYDMHRQSPRRGAKRKAGESASDYYNALVEDTGRTQSLLEEYCGILPTTYAYPYGHISPESVPILREMGFTVLLTCTEKVNRIGNDPEVLFSLGRFNRAGGVSTEKFMKQIGIE</sequence>
<proteinExistence type="predicted"/>
<dbReference type="PANTHER" id="PTHR34216:SF7">
    <property type="entry name" value="POLY-BETA-1,6-N-ACETYL-D-GLUCOSAMINE N-DEACETYLASE"/>
    <property type="match status" value="1"/>
</dbReference>
<dbReference type="Proteomes" id="UP000658131">
    <property type="component" value="Unassembled WGS sequence"/>
</dbReference>
<feature type="domain" description="NodB homology" evidence="2">
    <location>
        <begin position="104"/>
        <end position="290"/>
    </location>
</feature>
<dbReference type="InterPro" id="IPR051398">
    <property type="entry name" value="Polysacch_Deacetylase"/>
</dbReference>
<dbReference type="Pfam" id="PF01522">
    <property type="entry name" value="Polysacc_deac_1"/>
    <property type="match status" value="1"/>
</dbReference>
<name>A0ABR7NL84_9FIRM</name>
<dbReference type="Gene3D" id="3.20.20.370">
    <property type="entry name" value="Glycoside hydrolase/deacetylase"/>
    <property type="match status" value="1"/>
</dbReference>